<dbReference type="Proteomes" id="UP000199648">
    <property type="component" value="Unassembled WGS sequence"/>
</dbReference>
<keyword evidence="2" id="KW-1185">Reference proteome</keyword>
<dbReference type="PANTHER" id="PTHR38471:SF2">
    <property type="entry name" value="FOUR HELIX BUNDLE PROTEIN"/>
    <property type="match status" value="1"/>
</dbReference>
<sequence>MTKPHEQLEAWKVSMNLVKSVYDLTAKFPPEERYGLSQQMRRAAVSIPSNIAEGSGRNHSKEYLQFLAISRGSLAELETQLQIAVMLGFAQPTYAAFELADRAGRLLTGLHKKWSTI</sequence>
<dbReference type="SUPFAM" id="SSF158446">
    <property type="entry name" value="IVS-encoded protein-like"/>
    <property type="match status" value="1"/>
</dbReference>
<accession>A0A1G5R1I9</accession>
<dbReference type="STRING" id="415747.SAMN03097708_03126"/>
<name>A0A1G5R1I9_9GAMM</name>
<dbReference type="InterPro" id="IPR012657">
    <property type="entry name" value="23S_rRNA-intervening_sequence"/>
</dbReference>
<dbReference type="Pfam" id="PF05635">
    <property type="entry name" value="23S_rRNA_IVP"/>
    <property type="match status" value="1"/>
</dbReference>
<dbReference type="EMBL" id="FMWD01000014">
    <property type="protein sequence ID" value="SCZ67321.1"/>
    <property type="molecule type" value="Genomic_DNA"/>
</dbReference>
<dbReference type="CDD" id="cd16377">
    <property type="entry name" value="23S_rRNA_IVP_like"/>
    <property type="match status" value="1"/>
</dbReference>
<reference evidence="1 2" key="1">
    <citation type="submission" date="2016-10" db="EMBL/GenBank/DDBJ databases">
        <authorList>
            <person name="de Groot N.N."/>
        </authorList>
    </citation>
    <scope>NUCLEOTIDE SEQUENCE [LARGE SCALE GENOMIC DNA]</scope>
    <source>
        <strain evidence="1 2">HLD2</strain>
    </source>
</reference>
<dbReference type="PANTHER" id="PTHR38471">
    <property type="entry name" value="FOUR HELIX BUNDLE PROTEIN"/>
    <property type="match status" value="1"/>
</dbReference>
<protein>
    <submittedName>
        <fullName evidence="1">Four helix bundle protein</fullName>
    </submittedName>
</protein>
<dbReference type="InterPro" id="IPR036583">
    <property type="entry name" value="23S_rRNA_IVS_sf"/>
</dbReference>
<proteinExistence type="predicted"/>
<organism evidence="1 2">
    <name type="scientific">Thiohalomonas denitrificans</name>
    <dbReference type="NCBI Taxonomy" id="415747"/>
    <lineage>
        <taxon>Bacteria</taxon>
        <taxon>Pseudomonadati</taxon>
        <taxon>Pseudomonadota</taxon>
        <taxon>Gammaproteobacteria</taxon>
        <taxon>Thiohalomonadales</taxon>
        <taxon>Thiohalomonadaceae</taxon>
        <taxon>Thiohalomonas</taxon>
    </lineage>
</organism>
<dbReference type="Gene3D" id="1.20.1440.60">
    <property type="entry name" value="23S rRNA-intervening sequence"/>
    <property type="match status" value="1"/>
</dbReference>
<dbReference type="NCBIfam" id="TIGR02436">
    <property type="entry name" value="four helix bundle protein"/>
    <property type="match status" value="1"/>
</dbReference>
<dbReference type="AlphaFoldDB" id="A0A1G5R1I9"/>
<evidence type="ECO:0000313" key="1">
    <source>
        <dbReference type="EMBL" id="SCZ67321.1"/>
    </source>
</evidence>
<evidence type="ECO:0000313" key="2">
    <source>
        <dbReference type="Proteomes" id="UP000199648"/>
    </source>
</evidence>
<dbReference type="OrthoDB" id="160990at2"/>
<gene>
    <name evidence="1" type="ORF">SAMN03097708_03126</name>
</gene>